<dbReference type="PANTHER" id="PTHR11177">
    <property type="entry name" value="CHITINASE"/>
    <property type="match status" value="1"/>
</dbReference>
<dbReference type="GO" id="GO:0005975">
    <property type="term" value="P:carbohydrate metabolic process"/>
    <property type="evidence" value="ECO:0007669"/>
    <property type="project" value="InterPro"/>
</dbReference>
<evidence type="ECO:0000256" key="9">
    <source>
        <dbReference type="SAM" id="SignalP"/>
    </source>
</evidence>
<dbReference type="InterPro" id="IPR001223">
    <property type="entry name" value="Glyco_hydro18_cat"/>
</dbReference>
<dbReference type="Gene3D" id="3.20.20.80">
    <property type="entry name" value="Glycosidases"/>
    <property type="match status" value="1"/>
</dbReference>
<dbReference type="EMBL" id="KR259353">
    <property type="protein sequence ID" value="ALG76037.1"/>
    <property type="molecule type" value="mRNA"/>
</dbReference>
<proteinExistence type="evidence at transcript level"/>
<dbReference type="Pfam" id="PF01607">
    <property type="entry name" value="CBM_14"/>
    <property type="match status" value="1"/>
</dbReference>
<evidence type="ECO:0000259" key="10">
    <source>
        <dbReference type="PROSITE" id="PS50940"/>
    </source>
</evidence>
<dbReference type="AlphaFoldDB" id="A0A0N9MGM8"/>
<comment type="similarity">
    <text evidence="1">Belongs to the glycosyl hydrolase 18 family. Chitinase class II subfamily.</text>
</comment>
<evidence type="ECO:0000256" key="3">
    <source>
        <dbReference type="ARBA" id="ARBA00022729"/>
    </source>
</evidence>
<dbReference type="PANTHER" id="PTHR11177:SF317">
    <property type="entry name" value="CHITINASE 12-RELATED"/>
    <property type="match status" value="1"/>
</dbReference>
<dbReference type="GO" id="GO:0005576">
    <property type="term" value="C:extracellular region"/>
    <property type="evidence" value="ECO:0007669"/>
    <property type="project" value="InterPro"/>
</dbReference>
<evidence type="ECO:0000256" key="4">
    <source>
        <dbReference type="ARBA" id="ARBA00022801"/>
    </source>
</evidence>
<dbReference type="SMART" id="SM00636">
    <property type="entry name" value="Glyco_18"/>
    <property type="match status" value="1"/>
</dbReference>
<evidence type="ECO:0000259" key="11">
    <source>
        <dbReference type="PROSITE" id="PS51910"/>
    </source>
</evidence>
<accession>A0A0N9MGM8</accession>
<evidence type="ECO:0000256" key="1">
    <source>
        <dbReference type="ARBA" id="ARBA00009121"/>
    </source>
</evidence>
<dbReference type="PROSITE" id="PS01095">
    <property type="entry name" value="GH18_1"/>
    <property type="match status" value="1"/>
</dbReference>
<dbReference type="Gene3D" id="2.170.140.10">
    <property type="entry name" value="Chitin binding domain"/>
    <property type="match status" value="1"/>
</dbReference>
<reference evidence="12" key="1">
    <citation type="submission" date="2015-04" db="EMBL/GenBank/DDBJ databases">
        <title>Identification and molecular characterisation of the chitinase gene, EaChi, from midgut of earthworm, Eisenia andrei.</title>
        <authorList>
            <person name="Kim D.H."/>
            <person name="Kim J.-S."/>
            <person name="Kwak H.-J."/>
            <person name="Cho S.-J."/>
            <person name="Park S."/>
        </authorList>
    </citation>
    <scope>NUCLEOTIDE SEQUENCE</scope>
</reference>
<dbReference type="SMART" id="SM00494">
    <property type="entry name" value="ChtBD2"/>
    <property type="match status" value="1"/>
</dbReference>
<dbReference type="InterPro" id="IPR011583">
    <property type="entry name" value="Chitinase_II/V-like_cat"/>
</dbReference>
<dbReference type="InterPro" id="IPR036508">
    <property type="entry name" value="Chitin-bd_dom_sf"/>
</dbReference>
<evidence type="ECO:0000313" key="12">
    <source>
        <dbReference type="EMBL" id="ALG76037.1"/>
    </source>
</evidence>
<dbReference type="FunFam" id="3.20.20.80:FF:000007">
    <property type="entry name" value="Acidic mammalian chitinase"/>
    <property type="match status" value="1"/>
</dbReference>
<evidence type="ECO:0000256" key="5">
    <source>
        <dbReference type="ARBA" id="ARBA00023157"/>
    </source>
</evidence>
<dbReference type="CDD" id="cd02872">
    <property type="entry name" value="GH18_chitolectin_chitotriosidase"/>
    <property type="match status" value="1"/>
</dbReference>
<protein>
    <submittedName>
        <fullName evidence="12">Chitinase</fullName>
    </submittedName>
</protein>
<keyword evidence="6 7" id="KW-0326">Glycosidase</keyword>
<dbReference type="SUPFAM" id="SSF54556">
    <property type="entry name" value="Chitinase insertion domain"/>
    <property type="match status" value="1"/>
</dbReference>
<dbReference type="GO" id="GO:0008061">
    <property type="term" value="F:chitin binding"/>
    <property type="evidence" value="ECO:0007669"/>
    <property type="project" value="UniProtKB-KW"/>
</dbReference>
<keyword evidence="5" id="KW-1015">Disulfide bond</keyword>
<dbReference type="GO" id="GO:0006032">
    <property type="term" value="P:chitin catabolic process"/>
    <property type="evidence" value="ECO:0007669"/>
    <property type="project" value="TreeGrafter"/>
</dbReference>
<dbReference type="PROSITE" id="PS51910">
    <property type="entry name" value="GH18_2"/>
    <property type="match status" value="1"/>
</dbReference>
<gene>
    <name evidence="12" type="primary">chi</name>
</gene>
<dbReference type="InterPro" id="IPR001579">
    <property type="entry name" value="Glyco_hydro_18_chit_AS"/>
</dbReference>
<dbReference type="PROSITE" id="PS50940">
    <property type="entry name" value="CHIT_BIND_II"/>
    <property type="match status" value="1"/>
</dbReference>
<feature type="chain" id="PRO_5006037697" evidence="9">
    <location>
        <begin position="18"/>
        <end position="497"/>
    </location>
</feature>
<keyword evidence="4 7" id="KW-0378">Hydrolase</keyword>
<dbReference type="GO" id="GO:0004568">
    <property type="term" value="F:chitinase activity"/>
    <property type="evidence" value="ECO:0007669"/>
    <property type="project" value="UniProtKB-ARBA"/>
</dbReference>
<dbReference type="SUPFAM" id="SSF51445">
    <property type="entry name" value="(Trans)glycosidases"/>
    <property type="match status" value="1"/>
</dbReference>
<dbReference type="FunFam" id="3.10.50.10:FF:000001">
    <property type="entry name" value="Chitinase 3-like 1"/>
    <property type="match status" value="1"/>
</dbReference>
<dbReference type="SUPFAM" id="SSF57625">
    <property type="entry name" value="Invertebrate chitin-binding proteins"/>
    <property type="match status" value="1"/>
</dbReference>
<feature type="region of interest" description="Disordered" evidence="8">
    <location>
        <begin position="397"/>
        <end position="427"/>
    </location>
</feature>
<evidence type="ECO:0000256" key="6">
    <source>
        <dbReference type="ARBA" id="ARBA00023295"/>
    </source>
</evidence>
<feature type="compositionally biased region" description="Low complexity" evidence="8">
    <location>
        <begin position="401"/>
        <end position="427"/>
    </location>
</feature>
<dbReference type="InterPro" id="IPR050314">
    <property type="entry name" value="Glycosyl_Hydrlase_18"/>
</dbReference>
<feature type="domain" description="Chitin-binding type-2" evidence="10">
    <location>
        <begin position="435"/>
        <end position="497"/>
    </location>
</feature>
<dbReference type="InterPro" id="IPR029070">
    <property type="entry name" value="Chitinase_insertion_sf"/>
</dbReference>
<evidence type="ECO:0000256" key="8">
    <source>
        <dbReference type="SAM" id="MobiDB-lite"/>
    </source>
</evidence>
<evidence type="ECO:0000256" key="2">
    <source>
        <dbReference type="ARBA" id="ARBA00022669"/>
    </source>
</evidence>
<dbReference type="Gene3D" id="3.10.50.10">
    <property type="match status" value="1"/>
</dbReference>
<sequence length="497" mass="53673">MRVALCLIVAALGVAVADYKRVCYVSNWSQYRPDAGKFTMANVNGALCDFAVFSFGKIVGNQIQPYQWNDESTDWSVRNFDLLNQKKSTNPGLKTILAVGGWNHGMDTVSAMLSSSGTRQQFIDSAISYLPRWGFDGLDLDFEYPGSRGSPPEDKQRFTSLASELRSAFEAEAVSTGKARLILSAAVAAGKATIDAGYEVAALSNYLDYFNVMTYDFNGAWDTVTGHNSPLYATSQEVGTERELLNVNFAANYWVSLGAPKEKLLLGTATYGRCFQLTDAGNNGLGAPIRGPCTAGTYTREAGFLSYYEVCSFLKNPGAVRVYSNEIQAPYAYNGDQWVAYDDAQSLQAKIDYIKANGYGGWITWNLDLDDFAGTFCDSGPYPLLDLLNQRTLGYVPTDSPTAQPPTTTTTTPYTGPATTTPTTTTTTQAPGGGGAFCAGKADGLYVNPATCTSYYHCSNGNDNITPCGVGTYYDDVLTICNWPDSLSPERKAACGL</sequence>
<keyword evidence="2" id="KW-0147">Chitin-binding</keyword>
<keyword evidence="3 9" id="KW-0732">Signal</keyword>
<feature type="signal peptide" evidence="9">
    <location>
        <begin position="1"/>
        <end position="17"/>
    </location>
</feature>
<evidence type="ECO:0000256" key="7">
    <source>
        <dbReference type="RuleBase" id="RU000489"/>
    </source>
</evidence>
<dbReference type="InterPro" id="IPR017853">
    <property type="entry name" value="GH"/>
</dbReference>
<dbReference type="InterPro" id="IPR002557">
    <property type="entry name" value="Chitin-bd_dom"/>
</dbReference>
<feature type="domain" description="GH18" evidence="11">
    <location>
        <begin position="19"/>
        <end position="395"/>
    </location>
</feature>
<name>A0A0N9MGM8_9ANNE</name>
<dbReference type="Pfam" id="PF00704">
    <property type="entry name" value="Glyco_hydro_18"/>
    <property type="match status" value="1"/>
</dbReference>
<organism evidence="12">
    <name type="scientific">Eisenia andrei</name>
    <dbReference type="NCBI Taxonomy" id="168636"/>
    <lineage>
        <taxon>Eukaryota</taxon>
        <taxon>Metazoa</taxon>
        <taxon>Spiralia</taxon>
        <taxon>Lophotrochozoa</taxon>
        <taxon>Annelida</taxon>
        <taxon>Clitellata</taxon>
        <taxon>Oligochaeta</taxon>
        <taxon>Crassiclitellata</taxon>
        <taxon>Lumbricina</taxon>
        <taxon>Lumbricidae</taxon>
        <taxon>Lumbricinae</taxon>
        <taxon>Eisenia</taxon>
    </lineage>
</organism>